<dbReference type="Pfam" id="PF01190">
    <property type="entry name" value="Pollen_Ole_e_1"/>
    <property type="match status" value="1"/>
</dbReference>
<dbReference type="AlphaFoldDB" id="A0A6A6LDY8"/>
<dbReference type="InterPro" id="IPR005952">
    <property type="entry name" value="Phosphogly_mut1"/>
</dbReference>
<dbReference type="EMBL" id="JAAGAX010000010">
    <property type="protein sequence ID" value="KAF2299641.1"/>
    <property type="molecule type" value="Genomic_DNA"/>
</dbReference>
<keyword evidence="9" id="KW-0732">Signal</keyword>
<evidence type="ECO:0000313" key="11">
    <source>
        <dbReference type="Proteomes" id="UP000467840"/>
    </source>
</evidence>
<feature type="binding site" evidence="7">
    <location>
        <begin position="377"/>
        <end position="378"/>
    </location>
    <ligand>
        <name>substrate</name>
    </ligand>
</feature>
<dbReference type="InterPro" id="IPR013078">
    <property type="entry name" value="His_Pase_superF_clade-1"/>
</dbReference>
<accession>A0A6A6LDY8</accession>
<evidence type="ECO:0000256" key="9">
    <source>
        <dbReference type="SAM" id="SignalP"/>
    </source>
</evidence>
<dbReference type="Proteomes" id="UP000467840">
    <property type="component" value="Chromosome 4"/>
</dbReference>
<dbReference type="InterPro" id="IPR029033">
    <property type="entry name" value="His_PPase_superfam"/>
</dbReference>
<protein>
    <recommendedName>
        <fullName evidence="3">phosphoglycerate mutase (2,3-diphosphoglycerate-dependent)</fullName>
        <ecNumber evidence="3">5.4.2.11</ecNumber>
    </recommendedName>
</protein>
<sequence>MARSLLLLALCVLPALVSAARPARNPFELEGRVYCDTCRAGFETSKTTYIAGAKVRVECKNRKTMDLVYSKEGTTDSTGTYKMYIDEDHQDQLCDAMLISSPIKDCKSPSSGRDRTRVILTNYNGIASNKRFANAMGFMKEEAMSGCAELLRQYQEMASAVFHPAIGTLLSHHLHNSEFHQEFGNVSVKSISKGEAALILVRHGESLWNEKNLFTGCVDVPLTKKGVEEAIEAGKRISNIPVDMIFTSSLIRAQMTAMLAMTQHRRRKVPIIMHNESEQARAWSQIFSEETMRQSIPVITAWQLNERMYGELQGLNKQETADRFGKEKVHEWRRSYDIPPPNGESLEMCAKRAVAYFKDQIEPQLCSGKHVMIAAHGNSLRSIIMYLDKLTSQEVISLELSTGIPMLYIFKEGRFTRRGSPAGPTEAGVYAYTRGATYHRIVVGVIDVNKKMEERRLCGICSYCSQPLEVNCYSICQSSVLVLSP</sequence>
<feature type="chain" id="PRO_5025512177" description="phosphoglycerate mutase (2,3-diphosphoglycerate-dependent)" evidence="9">
    <location>
        <begin position="20"/>
        <end position="485"/>
    </location>
</feature>
<dbReference type="Pfam" id="PF00300">
    <property type="entry name" value="His_Phos_1"/>
    <property type="match status" value="2"/>
</dbReference>
<dbReference type="Gene3D" id="3.40.50.1240">
    <property type="entry name" value="Phosphoglycerate mutase-like"/>
    <property type="match status" value="1"/>
</dbReference>
<feature type="binding site" evidence="7">
    <location>
        <begin position="333"/>
        <end position="334"/>
    </location>
    <ligand>
        <name>substrate</name>
    </ligand>
</feature>
<name>A0A6A6LDY8_HEVBR</name>
<comment type="similarity">
    <text evidence="1">Belongs to the phosphoglycerate mutase family. BPG-dependent PGAM subfamily.</text>
</comment>
<dbReference type="PROSITE" id="PS00175">
    <property type="entry name" value="PG_MUTASE"/>
    <property type="match status" value="1"/>
</dbReference>
<feature type="binding site" evidence="7">
    <location>
        <begin position="202"/>
        <end position="209"/>
    </location>
    <ligand>
        <name>substrate</name>
    </ligand>
</feature>
<dbReference type="CDD" id="cd07067">
    <property type="entry name" value="HP_PGM_like"/>
    <property type="match status" value="1"/>
</dbReference>
<comment type="similarity">
    <text evidence="2">Belongs to the Ole e I family.</text>
</comment>
<evidence type="ECO:0000256" key="1">
    <source>
        <dbReference type="ARBA" id="ARBA00006717"/>
    </source>
</evidence>
<feature type="binding site" evidence="7">
    <location>
        <position position="252"/>
    </location>
    <ligand>
        <name>substrate</name>
    </ligand>
</feature>
<evidence type="ECO:0000313" key="10">
    <source>
        <dbReference type="EMBL" id="KAF2299641.1"/>
    </source>
</evidence>
<keyword evidence="5" id="KW-0413">Isomerase</keyword>
<reference evidence="10 11" key="1">
    <citation type="journal article" date="2020" name="Mol. Plant">
        <title>The Chromosome-Based Rubber Tree Genome Provides New Insights into Spurge Genome Evolution and Rubber Biosynthesis.</title>
        <authorList>
            <person name="Liu J."/>
            <person name="Shi C."/>
            <person name="Shi C.C."/>
            <person name="Li W."/>
            <person name="Zhang Q.J."/>
            <person name="Zhang Y."/>
            <person name="Li K."/>
            <person name="Lu H.F."/>
            <person name="Shi C."/>
            <person name="Zhu S.T."/>
            <person name="Xiao Z.Y."/>
            <person name="Nan H."/>
            <person name="Yue Y."/>
            <person name="Zhu X.G."/>
            <person name="Wu Y."/>
            <person name="Hong X.N."/>
            <person name="Fan G.Y."/>
            <person name="Tong Y."/>
            <person name="Zhang D."/>
            <person name="Mao C.L."/>
            <person name="Liu Y.L."/>
            <person name="Hao S.J."/>
            <person name="Liu W.Q."/>
            <person name="Lv M.Q."/>
            <person name="Zhang H.B."/>
            <person name="Liu Y."/>
            <person name="Hu-Tang G.R."/>
            <person name="Wang J.P."/>
            <person name="Wang J.H."/>
            <person name="Sun Y.H."/>
            <person name="Ni S.B."/>
            <person name="Chen W.B."/>
            <person name="Zhang X.C."/>
            <person name="Jiao Y.N."/>
            <person name="Eichler E.E."/>
            <person name="Li G.H."/>
            <person name="Liu X."/>
            <person name="Gao L.Z."/>
        </authorList>
    </citation>
    <scope>NUCLEOTIDE SEQUENCE [LARGE SCALE GENOMIC DNA]</scope>
    <source>
        <strain evidence="11">cv. GT1</strain>
        <tissue evidence="10">Leaf</tissue>
    </source>
</reference>
<evidence type="ECO:0000256" key="7">
    <source>
        <dbReference type="PIRSR" id="PIRSR613078-2"/>
    </source>
</evidence>
<organism evidence="10 11">
    <name type="scientific">Hevea brasiliensis</name>
    <name type="common">Para rubber tree</name>
    <name type="synonym">Siphonia brasiliensis</name>
    <dbReference type="NCBI Taxonomy" id="3981"/>
    <lineage>
        <taxon>Eukaryota</taxon>
        <taxon>Viridiplantae</taxon>
        <taxon>Streptophyta</taxon>
        <taxon>Embryophyta</taxon>
        <taxon>Tracheophyta</taxon>
        <taxon>Spermatophyta</taxon>
        <taxon>Magnoliopsida</taxon>
        <taxon>eudicotyledons</taxon>
        <taxon>Gunneridae</taxon>
        <taxon>Pentapetalae</taxon>
        <taxon>rosids</taxon>
        <taxon>fabids</taxon>
        <taxon>Malpighiales</taxon>
        <taxon>Euphorbiaceae</taxon>
        <taxon>Crotonoideae</taxon>
        <taxon>Micrandreae</taxon>
        <taxon>Hevea</taxon>
    </lineage>
</organism>
<proteinExistence type="inferred from homology"/>
<dbReference type="SUPFAM" id="SSF53254">
    <property type="entry name" value="Phosphoglycerate mutase-like"/>
    <property type="match status" value="1"/>
</dbReference>
<feature type="binding site" evidence="7">
    <location>
        <begin position="306"/>
        <end position="309"/>
    </location>
    <ligand>
        <name>substrate</name>
    </ligand>
</feature>
<feature type="active site" description="Tele-phosphohistidine intermediate" evidence="6">
    <location>
        <position position="203"/>
    </location>
</feature>
<dbReference type="NCBIfam" id="NF002217">
    <property type="entry name" value="PRK01112.1"/>
    <property type="match status" value="1"/>
</dbReference>
<dbReference type="GO" id="GO:0005615">
    <property type="term" value="C:extracellular space"/>
    <property type="evidence" value="ECO:0007669"/>
    <property type="project" value="InterPro"/>
</dbReference>
<evidence type="ECO:0000256" key="2">
    <source>
        <dbReference type="ARBA" id="ARBA00010049"/>
    </source>
</evidence>
<dbReference type="SMART" id="SM00855">
    <property type="entry name" value="PGAM"/>
    <property type="match status" value="1"/>
</dbReference>
<gene>
    <name evidence="10" type="ORF">GH714_002137</name>
</gene>
<comment type="caution">
    <text evidence="10">The sequence shown here is derived from an EMBL/GenBank/DDBJ whole genome shotgun (WGS) entry which is preliminary data.</text>
</comment>
<feature type="binding site" evidence="7">
    <location>
        <position position="317"/>
    </location>
    <ligand>
        <name>substrate</name>
    </ligand>
</feature>
<feature type="signal peptide" evidence="9">
    <location>
        <begin position="1"/>
        <end position="19"/>
    </location>
</feature>
<evidence type="ECO:0000256" key="8">
    <source>
        <dbReference type="PIRSR" id="PIRSR613078-3"/>
    </source>
</evidence>
<evidence type="ECO:0000256" key="3">
    <source>
        <dbReference type="ARBA" id="ARBA00012028"/>
    </source>
</evidence>
<dbReference type="HAMAP" id="MF_01039">
    <property type="entry name" value="PGAM_GpmA"/>
    <property type="match status" value="1"/>
</dbReference>
<dbReference type="EC" id="5.4.2.11" evidence="3"/>
<dbReference type="InterPro" id="IPR006040">
    <property type="entry name" value="Allergen_Ole_e_I_CS"/>
</dbReference>
<keyword evidence="4" id="KW-0324">Glycolysis</keyword>
<dbReference type="PROSITE" id="PS00925">
    <property type="entry name" value="OLEEI"/>
    <property type="match status" value="1"/>
</dbReference>
<dbReference type="InterPro" id="IPR001345">
    <property type="entry name" value="PG/BPGM_mutase_AS"/>
</dbReference>
<feature type="binding site" evidence="7">
    <location>
        <begin position="215"/>
        <end position="216"/>
    </location>
    <ligand>
        <name>substrate</name>
    </ligand>
</feature>
<dbReference type="GO" id="GO:0004619">
    <property type="term" value="F:phosphoglycerate mutase activity"/>
    <property type="evidence" value="ECO:0007669"/>
    <property type="project" value="UniProtKB-EC"/>
</dbReference>
<feature type="active site" description="Proton donor/acceptor" evidence="6">
    <location>
        <position position="306"/>
    </location>
</feature>
<feature type="site" description="Transition state stabilizer" evidence="8">
    <location>
        <position position="376"/>
    </location>
</feature>
<dbReference type="GO" id="GO:0006096">
    <property type="term" value="P:glycolytic process"/>
    <property type="evidence" value="ECO:0007669"/>
    <property type="project" value="UniProtKB-KW"/>
</dbReference>
<evidence type="ECO:0000256" key="6">
    <source>
        <dbReference type="PIRSR" id="PIRSR613078-1"/>
    </source>
</evidence>
<dbReference type="PANTHER" id="PTHR11931">
    <property type="entry name" value="PHOSPHOGLYCERATE MUTASE"/>
    <property type="match status" value="1"/>
</dbReference>
<evidence type="ECO:0000256" key="4">
    <source>
        <dbReference type="ARBA" id="ARBA00023152"/>
    </source>
</evidence>
<evidence type="ECO:0000256" key="5">
    <source>
        <dbReference type="ARBA" id="ARBA00023235"/>
    </source>
</evidence>
<keyword evidence="11" id="KW-1185">Reference proteome</keyword>